<dbReference type="EMBL" id="JYNV01000171">
    <property type="protein sequence ID" value="KZM24196.1"/>
    <property type="molecule type" value="Genomic_DNA"/>
</dbReference>
<feature type="region of interest" description="Disordered" evidence="1">
    <location>
        <begin position="630"/>
        <end position="709"/>
    </location>
</feature>
<comment type="caution">
    <text evidence="2">The sequence shown here is derived from an EMBL/GenBank/DDBJ whole genome shotgun (WGS) entry which is preliminary data.</text>
</comment>
<feature type="compositionally biased region" description="Polar residues" evidence="1">
    <location>
        <begin position="69"/>
        <end position="80"/>
    </location>
</feature>
<evidence type="ECO:0000313" key="3">
    <source>
        <dbReference type="Proteomes" id="UP000076837"/>
    </source>
</evidence>
<feature type="region of interest" description="Disordered" evidence="1">
    <location>
        <begin position="417"/>
        <end position="495"/>
    </location>
</feature>
<dbReference type="Proteomes" id="UP000076837">
    <property type="component" value="Unassembled WGS sequence"/>
</dbReference>
<feature type="compositionally biased region" description="Basic and acidic residues" evidence="1">
    <location>
        <begin position="46"/>
        <end position="58"/>
    </location>
</feature>
<feature type="compositionally biased region" description="Basic and acidic residues" evidence="1">
    <location>
        <begin position="94"/>
        <end position="112"/>
    </location>
</feature>
<feature type="compositionally biased region" description="Basic and acidic residues" evidence="1">
    <location>
        <begin position="292"/>
        <end position="306"/>
    </location>
</feature>
<protein>
    <submittedName>
        <fullName evidence="2">Uncharacterized protein</fullName>
    </submittedName>
</protein>
<evidence type="ECO:0000256" key="1">
    <source>
        <dbReference type="SAM" id="MobiDB-lite"/>
    </source>
</evidence>
<feature type="compositionally biased region" description="Low complexity" evidence="1">
    <location>
        <begin position="539"/>
        <end position="548"/>
    </location>
</feature>
<dbReference type="AlphaFoldDB" id="A0A163F8A5"/>
<feature type="region of interest" description="Disordered" evidence="1">
    <location>
        <begin position="28"/>
        <end position="219"/>
    </location>
</feature>
<feature type="region of interest" description="Disordered" evidence="1">
    <location>
        <begin position="528"/>
        <end position="581"/>
    </location>
</feature>
<proteinExistence type="predicted"/>
<reference evidence="2 3" key="1">
    <citation type="journal article" date="2016" name="Sci. Rep.">
        <title>Draft genome sequencing and secretome analysis of fungal phytopathogen Ascochyta rabiei provides insight into the necrotrophic effector repertoire.</title>
        <authorList>
            <person name="Verma S."/>
            <person name="Gazara R.K."/>
            <person name="Nizam S."/>
            <person name="Parween S."/>
            <person name="Chattopadhyay D."/>
            <person name="Verma P.K."/>
        </authorList>
    </citation>
    <scope>NUCLEOTIDE SEQUENCE [LARGE SCALE GENOMIC DNA]</scope>
    <source>
        <strain evidence="2 3">ArDII</strain>
    </source>
</reference>
<evidence type="ECO:0000313" key="2">
    <source>
        <dbReference type="EMBL" id="KZM24196.1"/>
    </source>
</evidence>
<feature type="compositionally biased region" description="Basic and acidic residues" evidence="1">
    <location>
        <begin position="182"/>
        <end position="198"/>
    </location>
</feature>
<gene>
    <name evidence="2" type="ORF">ST47_g4671</name>
</gene>
<feature type="region of interest" description="Disordered" evidence="1">
    <location>
        <begin position="279"/>
        <end position="342"/>
    </location>
</feature>
<accession>A0A163F8A5</accession>
<keyword evidence="3" id="KW-1185">Reference proteome</keyword>
<organism evidence="2 3">
    <name type="scientific">Didymella rabiei</name>
    <name type="common">Chickpea ascochyta blight fungus</name>
    <name type="synonym">Mycosphaerella rabiei</name>
    <dbReference type="NCBI Taxonomy" id="5454"/>
    <lineage>
        <taxon>Eukaryota</taxon>
        <taxon>Fungi</taxon>
        <taxon>Dikarya</taxon>
        <taxon>Ascomycota</taxon>
        <taxon>Pezizomycotina</taxon>
        <taxon>Dothideomycetes</taxon>
        <taxon>Pleosporomycetidae</taxon>
        <taxon>Pleosporales</taxon>
        <taxon>Pleosporineae</taxon>
        <taxon>Didymellaceae</taxon>
        <taxon>Ascochyta</taxon>
    </lineage>
</organism>
<name>A0A163F8A5_DIDRA</name>
<sequence>MSAQGNLQRPRSASWKVEAIRRGNLKISGPIPIEEDTPLNDEEEREFAGRRGDKRTEEAFDVPVPPQHTIRQVPNSQATLRQEDATEETATKTVSHDRDMARQEAELHDQHPARSPLRSPLGMHPTDGTLAGQRESVFQPRSHTPPTPLRATPESTSHANTAAAKKQKRKSGIRGVFRKMFGRRDREESQERNEEPARRGHSYHHSDPGLLQKSLMAPQEPPISNAQRISNLTVKELQPPHPLGQHLPYPMNVNAPPASPPNEYLRFDLQRPDLGTRRATLPNLPGGVAQRHSLDEPRGRLSTWEEKTEDEPLPSPGIGIALSSPPHAARTSLGDRRRSRSAGALRELAKARFSNDNSTTRKDVIKTWRDSYASASVYSQSTRPQTARTVETIRSVHTKGPSVQEAESIHEGMSATLVGPDELTPNEPTPTAQAPSTPEPAPRAQNWSTPEHPPVSAFNFGNLEPSSPREHKETLAQLEGPPVPSRSPRRRSVEERVQNLEENIHTLESSLRRISTHNSRQTIILENAPRNLRTRTRSTSRSVSVVSVHQREALPAAQSSNLAYESSPPSPPLTHSDEKPSKEDLAPLHALLSEECTARLALESRVLALQSEVSALHDLVNKLINRSTVAATSPNYPTPSPDSIHRSSEDMLPTPRAGRHEARRQGTEDSEVVSPEVWATPKEEAFGELSNRSGFFHGGETMPQSNGIH</sequence>
<feature type="compositionally biased region" description="Basic residues" evidence="1">
    <location>
        <begin position="165"/>
        <end position="181"/>
    </location>
</feature>
<feature type="compositionally biased region" description="Acidic residues" evidence="1">
    <location>
        <begin position="33"/>
        <end position="45"/>
    </location>
</feature>
<feature type="compositionally biased region" description="Basic and acidic residues" evidence="1">
    <location>
        <begin position="658"/>
        <end position="667"/>
    </location>
</feature>